<dbReference type="CDD" id="cd16329">
    <property type="entry name" value="LolA_like"/>
    <property type="match status" value="1"/>
</dbReference>
<proteinExistence type="predicted"/>
<sequence>MIYILLATLFAVEASGQEAAMTAEALVRAMDKNLNAKTRVLTSKMIVHGRRVSRTIKSRNWVKGINQAYTEYLAPPREAGTKMLKSGDKLWTYSPQTDRVIQISGHMLRQSVMGSDMSYNDMMEDRPLTDLYEAIVEGSEMIDGRKHWILFLEARVKGLSYPKRRAWVDSEYLLPMKEELYAKSGKLLKSTSMDGIKKVRDRWFPTRFIFKDELKKNSKGTEWIIDDIAFDTDIPDFRFEKAMLRK</sequence>
<dbReference type="AlphaFoldDB" id="A0A381TPI8"/>
<protein>
    <recommendedName>
        <fullName evidence="1">Uncharacterized protein TP-0789 domain-containing protein</fullName>
    </recommendedName>
</protein>
<reference evidence="2" key="1">
    <citation type="submission" date="2018-05" db="EMBL/GenBank/DDBJ databases">
        <authorList>
            <person name="Lanie J.A."/>
            <person name="Ng W.-L."/>
            <person name="Kazmierczak K.M."/>
            <person name="Andrzejewski T.M."/>
            <person name="Davidsen T.M."/>
            <person name="Wayne K.J."/>
            <person name="Tettelin H."/>
            <person name="Glass J.I."/>
            <person name="Rusch D."/>
            <person name="Podicherti R."/>
            <person name="Tsui H.-C.T."/>
            <person name="Winkler M.E."/>
        </authorList>
    </citation>
    <scope>NUCLEOTIDE SEQUENCE</scope>
</reference>
<organism evidence="2">
    <name type="scientific">marine metagenome</name>
    <dbReference type="NCBI Taxonomy" id="408172"/>
    <lineage>
        <taxon>unclassified sequences</taxon>
        <taxon>metagenomes</taxon>
        <taxon>ecological metagenomes</taxon>
    </lineage>
</organism>
<dbReference type="PANTHER" id="PTHR37507:SF2">
    <property type="entry name" value="SPORULATION PROTEIN YDCC"/>
    <property type="match status" value="1"/>
</dbReference>
<dbReference type="InterPro" id="IPR052944">
    <property type="entry name" value="Sporulation_related"/>
</dbReference>
<name>A0A381TPI8_9ZZZZ</name>
<feature type="domain" description="Uncharacterized protein TP-0789" evidence="1">
    <location>
        <begin position="67"/>
        <end position="246"/>
    </location>
</feature>
<dbReference type="EMBL" id="UINC01004905">
    <property type="protein sequence ID" value="SVA17704.1"/>
    <property type="molecule type" value="Genomic_DNA"/>
</dbReference>
<evidence type="ECO:0000259" key="1">
    <source>
        <dbReference type="Pfam" id="PF17131"/>
    </source>
</evidence>
<gene>
    <name evidence="2" type="ORF">METZ01_LOCUS70558</name>
</gene>
<dbReference type="Gene3D" id="2.50.20.10">
    <property type="entry name" value="Lipoprotein localisation LolA/LolB/LppX"/>
    <property type="match status" value="1"/>
</dbReference>
<dbReference type="PANTHER" id="PTHR37507">
    <property type="entry name" value="SPORULATION PROTEIN YDCC"/>
    <property type="match status" value="1"/>
</dbReference>
<dbReference type="Pfam" id="PF17131">
    <property type="entry name" value="LolA_like"/>
    <property type="match status" value="1"/>
</dbReference>
<accession>A0A381TPI8</accession>
<dbReference type="InterPro" id="IPR033399">
    <property type="entry name" value="TP_0789-like"/>
</dbReference>
<evidence type="ECO:0000313" key="2">
    <source>
        <dbReference type="EMBL" id="SVA17704.1"/>
    </source>
</evidence>